<evidence type="ECO:0000313" key="3">
    <source>
        <dbReference type="Proteomes" id="UP000218702"/>
    </source>
</evidence>
<organism evidence="2 3">
    <name type="scientific">Dolichospermum compactum NIES-806</name>
    <dbReference type="NCBI Taxonomy" id="1973481"/>
    <lineage>
        <taxon>Bacteria</taxon>
        <taxon>Bacillati</taxon>
        <taxon>Cyanobacteriota</taxon>
        <taxon>Cyanophyceae</taxon>
        <taxon>Nostocales</taxon>
        <taxon>Aphanizomenonaceae</taxon>
        <taxon>Dolichospermum</taxon>
        <taxon>Dolichospermum compactum</taxon>
    </lineage>
</organism>
<keyword evidence="1" id="KW-0812">Transmembrane</keyword>
<dbReference type="AlphaFoldDB" id="A0A1Z4V424"/>
<sequence>MTTFSRTLVLQKTAGITLSKPVQVSLYMMLSSLVIWTVFFSTYPPAHNTAHSARHHALGVACH</sequence>
<name>A0A1Z4V424_9CYAN</name>
<gene>
    <name evidence="2" type="ORF">NIES806_24380</name>
</gene>
<protein>
    <recommendedName>
        <fullName evidence="4">Cobalt transporter subunit CbtB</fullName>
    </recommendedName>
</protein>
<reference evidence="2 3" key="1">
    <citation type="submission" date="2017-06" db="EMBL/GenBank/DDBJ databases">
        <title>Genome sequencing of cyanobaciteial culture collection at National Institute for Environmental Studies (NIES).</title>
        <authorList>
            <person name="Hirose Y."/>
            <person name="Shimura Y."/>
            <person name="Fujisawa T."/>
            <person name="Nakamura Y."/>
            <person name="Kawachi M."/>
        </authorList>
    </citation>
    <scope>NUCLEOTIDE SEQUENCE [LARGE SCALE GENOMIC DNA]</scope>
    <source>
        <strain evidence="2 3">NIES-806</strain>
    </source>
</reference>
<dbReference type="Pfam" id="PF09489">
    <property type="entry name" value="CbtB"/>
    <property type="match status" value="1"/>
</dbReference>
<dbReference type="KEGG" id="dcm:NIES806_24380"/>
<feature type="transmembrane region" description="Helical" evidence="1">
    <location>
        <begin position="26"/>
        <end position="46"/>
    </location>
</feature>
<evidence type="ECO:0000313" key="2">
    <source>
        <dbReference type="EMBL" id="BAZ86227.1"/>
    </source>
</evidence>
<keyword evidence="3" id="KW-1185">Reference proteome</keyword>
<dbReference type="RefSeq" id="WP_072033599.1">
    <property type="nucleotide sequence ID" value="NZ_AP018316.1"/>
</dbReference>
<keyword evidence="1" id="KW-0472">Membrane</keyword>
<accession>A0A1Z4V424</accession>
<dbReference type="InterPro" id="IPR012667">
    <property type="entry name" value="CbtB_put"/>
</dbReference>
<dbReference type="Proteomes" id="UP000218702">
    <property type="component" value="Chromosome"/>
</dbReference>
<proteinExistence type="predicted"/>
<keyword evidence="1" id="KW-1133">Transmembrane helix</keyword>
<evidence type="ECO:0008006" key="4">
    <source>
        <dbReference type="Google" id="ProtNLM"/>
    </source>
</evidence>
<dbReference type="EMBL" id="AP018316">
    <property type="protein sequence ID" value="BAZ86227.1"/>
    <property type="molecule type" value="Genomic_DNA"/>
</dbReference>
<evidence type="ECO:0000256" key="1">
    <source>
        <dbReference type="SAM" id="Phobius"/>
    </source>
</evidence>
<dbReference type="OrthoDB" id="2627906at2"/>